<dbReference type="InterPro" id="IPR036928">
    <property type="entry name" value="AS_sf"/>
</dbReference>
<evidence type="ECO:0000313" key="3">
    <source>
        <dbReference type="EMBL" id="POQ98781.1"/>
    </source>
</evidence>
<gene>
    <name evidence="3" type="ORF">AU468_12130</name>
</gene>
<comment type="caution">
    <text evidence="3">The sequence shown here is derived from an EMBL/GenBank/DDBJ whole genome shotgun (WGS) entry which is preliminary data.</text>
</comment>
<reference evidence="4" key="1">
    <citation type="submission" date="2015-12" db="EMBL/GenBank/DDBJ databases">
        <authorList>
            <person name="Lodha T.D."/>
            <person name="Chintalapati S."/>
            <person name="Chintalapati V.R."/>
            <person name="Sravanthi T."/>
        </authorList>
    </citation>
    <scope>NUCLEOTIDE SEQUENCE [LARGE SCALE GENOMIC DNA]</scope>
    <source>
        <strain evidence="4">JC133</strain>
    </source>
</reference>
<name>A0A2S4JGZ6_9SPIO</name>
<dbReference type="PANTHER" id="PTHR46310">
    <property type="entry name" value="AMIDASE 1"/>
    <property type="match status" value="1"/>
</dbReference>
<evidence type="ECO:0000259" key="2">
    <source>
        <dbReference type="Pfam" id="PF01425"/>
    </source>
</evidence>
<evidence type="ECO:0000256" key="1">
    <source>
        <dbReference type="SAM" id="MobiDB-lite"/>
    </source>
</evidence>
<dbReference type="Proteomes" id="UP000237350">
    <property type="component" value="Unassembled WGS sequence"/>
</dbReference>
<dbReference type="RefSeq" id="WP_103680948.1">
    <property type="nucleotide sequence ID" value="NZ_LPWH01000117.1"/>
</dbReference>
<sequence>MRDLYRPLQEGIVRLSLEDWRRLWQEDRARWARELRDRPARYDRALWSRAFRTWWNEIPPDSPGLPLQGVPVAVKDLFDVAGEVTGCSSRVLLEALSPEPASCDAPLVRRFRERGAFLAGRTQMNEFAYGLDGRNASFGDCPHPLDNGLIPGGSSSGSAWAVAAGIVPVALGSDTGGSIRVPAALCGLWGFRQGWDRDELQGVFPLARSFDTVGWFCATPRDMKFLLEELCLRNDPPSGDAAGDSSGAERAGDQPDSPGAARFFSYTPRGVVLEKTVQRAFDLLPEDLSGGGSAVVVEPLPDDRRARLDAVMEQALEAYNVICSREAWLHHQSWLDAQGDYYDPLVRALIDRGRHWSENRLSRAREIVDEAAGVIGEITASGDGLLLPSVAELTPLAASLGPEYRETTLRLNMAGSLSGFPALAVPLHTGGIRSCGAHLMVPPGSEGLFLKVLDALAVPERKRRR</sequence>
<dbReference type="PANTHER" id="PTHR46310:SF7">
    <property type="entry name" value="AMIDASE 1"/>
    <property type="match status" value="1"/>
</dbReference>
<dbReference type="EMBL" id="LPWH01000117">
    <property type="protein sequence ID" value="POQ98781.1"/>
    <property type="molecule type" value="Genomic_DNA"/>
</dbReference>
<dbReference type="SUPFAM" id="SSF75304">
    <property type="entry name" value="Amidase signature (AS) enzymes"/>
    <property type="match status" value="1"/>
</dbReference>
<dbReference type="OrthoDB" id="9811471at2"/>
<dbReference type="Pfam" id="PF01425">
    <property type="entry name" value="Amidase"/>
    <property type="match status" value="1"/>
</dbReference>
<feature type="region of interest" description="Disordered" evidence="1">
    <location>
        <begin position="237"/>
        <end position="259"/>
    </location>
</feature>
<feature type="domain" description="Amidase" evidence="2">
    <location>
        <begin position="62"/>
        <end position="411"/>
    </location>
</feature>
<dbReference type="AlphaFoldDB" id="A0A2S4JGZ6"/>
<keyword evidence="4" id="KW-1185">Reference proteome</keyword>
<protein>
    <recommendedName>
        <fullName evidence="2">Amidase domain-containing protein</fullName>
    </recommendedName>
</protein>
<accession>A0A2S4JGZ6</accession>
<proteinExistence type="predicted"/>
<dbReference type="InterPro" id="IPR023631">
    <property type="entry name" value="Amidase_dom"/>
</dbReference>
<dbReference type="Gene3D" id="3.90.1300.10">
    <property type="entry name" value="Amidase signature (AS) domain"/>
    <property type="match status" value="1"/>
</dbReference>
<organism evidence="3 4">
    <name type="scientific">Alkalispirochaeta sphaeroplastigenens</name>
    <dbReference type="NCBI Taxonomy" id="1187066"/>
    <lineage>
        <taxon>Bacteria</taxon>
        <taxon>Pseudomonadati</taxon>
        <taxon>Spirochaetota</taxon>
        <taxon>Spirochaetia</taxon>
        <taxon>Spirochaetales</taxon>
        <taxon>Spirochaetaceae</taxon>
        <taxon>Alkalispirochaeta</taxon>
    </lineage>
</organism>
<evidence type="ECO:0000313" key="4">
    <source>
        <dbReference type="Proteomes" id="UP000237350"/>
    </source>
</evidence>